<accession>A0AAD9JNQ2</accession>
<dbReference type="EMBL" id="JAODUP010000214">
    <property type="protein sequence ID" value="KAK2156419.1"/>
    <property type="molecule type" value="Genomic_DNA"/>
</dbReference>
<dbReference type="PROSITE" id="PS50948">
    <property type="entry name" value="PAN"/>
    <property type="match status" value="1"/>
</dbReference>
<feature type="signal peptide" evidence="1">
    <location>
        <begin position="1"/>
        <end position="15"/>
    </location>
</feature>
<keyword evidence="4" id="KW-1185">Reference proteome</keyword>
<dbReference type="Proteomes" id="UP001208570">
    <property type="component" value="Unassembled WGS sequence"/>
</dbReference>
<reference evidence="3" key="1">
    <citation type="journal article" date="2023" name="Mol. Biol. Evol.">
        <title>Third-Generation Sequencing Reveals the Adaptive Role of the Epigenome in Three Deep-Sea Polychaetes.</title>
        <authorList>
            <person name="Perez M."/>
            <person name="Aroh O."/>
            <person name="Sun Y."/>
            <person name="Lan Y."/>
            <person name="Juniper S.K."/>
            <person name="Young C.R."/>
            <person name="Angers B."/>
            <person name="Qian P.Y."/>
        </authorList>
    </citation>
    <scope>NUCLEOTIDE SEQUENCE</scope>
    <source>
        <strain evidence="3">P08H-3</strain>
    </source>
</reference>
<gene>
    <name evidence="3" type="ORF">LSH36_214g05029</name>
</gene>
<name>A0AAD9JNQ2_9ANNE</name>
<sequence length="283" mass="31857">MVGLILIITVPRAGCQIRWDNLTDTSSVGASLQSGITDNKICLDGCVSNPNCVAVDFNWQSNLGQCWYHFDSNKILTKRSDKGITQYVLNRCYMRCQIRWNNLTSTGSAGAMLQSGLTFLDDCLKGCIFDTSCVAVDFNFKAIPKQCWFHTEMNKVQANRRDVQTNQYILDRCYKSPCPKFTPYINKHAIGGLQQNDANSKDQCEQKCLASSDCQGYDFDTQIAGCFIFNMVTREENLLTQISTNHYELVCRSGETVPPSALPTTTKAGKYPNLFIHWTNKIK</sequence>
<feature type="chain" id="PRO_5042195829" description="Apple domain-containing protein" evidence="1">
    <location>
        <begin position="16"/>
        <end position="283"/>
    </location>
</feature>
<keyword evidence="1" id="KW-0732">Signal</keyword>
<evidence type="ECO:0000259" key="2">
    <source>
        <dbReference type="PROSITE" id="PS50948"/>
    </source>
</evidence>
<dbReference type="Gene3D" id="3.50.4.10">
    <property type="entry name" value="Hepatocyte Growth Factor"/>
    <property type="match status" value="2"/>
</dbReference>
<evidence type="ECO:0000313" key="3">
    <source>
        <dbReference type="EMBL" id="KAK2156419.1"/>
    </source>
</evidence>
<dbReference type="InterPro" id="IPR003609">
    <property type="entry name" value="Pan_app"/>
</dbReference>
<dbReference type="AlphaFoldDB" id="A0AAD9JNQ2"/>
<feature type="domain" description="Apple" evidence="2">
    <location>
        <begin position="173"/>
        <end position="251"/>
    </location>
</feature>
<dbReference type="Pfam" id="PF00024">
    <property type="entry name" value="PAN_1"/>
    <property type="match status" value="1"/>
</dbReference>
<evidence type="ECO:0000313" key="4">
    <source>
        <dbReference type="Proteomes" id="UP001208570"/>
    </source>
</evidence>
<comment type="caution">
    <text evidence="3">The sequence shown here is derived from an EMBL/GenBank/DDBJ whole genome shotgun (WGS) entry which is preliminary data.</text>
</comment>
<protein>
    <recommendedName>
        <fullName evidence="2">Apple domain-containing protein</fullName>
    </recommendedName>
</protein>
<proteinExistence type="predicted"/>
<evidence type="ECO:0000256" key="1">
    <source>
        <dbReference type="SAM" id="SignalP"/>
    </source>
</evidence>
<organism evidence="3 4">
    <name type="scientific">Paralvinella palmiformis</name>
    <dbReference type="NCBI Taxonomy" id="53620"/>
    <lineage>
        <taxon>Eukaryota</taxon>
        <taxon>Metazoa</taxon>
        <taxon>Spiralia</taxon>
        <taxon>Lophotrochozoa</taxon>
        <taxon>Annelida</taxon>
        <taxon>Polychaeta</taxon>
        <taxon>Sedentaria</taxon>
        <taxon>Canalipalpata</taxon>
        <taxon>Terebellida</taxon>
        <taxon>Terebelliformia</taxon>
        <taxon>Alvinellidae</taxon>
        <taxon>Paralvinella</taxon>
    </lineage>
</organism>